<dbReference type="Gene3D" id="3.30.70.100">
    <property type="match status" value="1"/>
</dbReference>
<dbReference type="Pfam" id="PF03992">
    <property type="entry name" value="ABM"/>
    <property type="match status" value="1"/>
</dbReference>
<accession>A0A2A4SR29</accession>
<dbReference type="SUPFAM" id="SSF54909">
    <property type="entry name" value="Dimeric alpha+beta barrel"/>
    <property type="match status" value="1"/>
</dbReference>
<dbReference type="AlphaFoldDB" id="A0A2A4SR29"/>
<dbReference type="EMBL" id="NVSR01000149">
    <property type="protein sequence ID" value="PCI23217.1"/>
    <property type="molecule type" value="Genomic_DNA"/>
</dbReference>
<comment type="caution">
    <text evidence="2">The sequence shown here is derived from an EMBL/GenBank/DDBJ whole genome shotgun (WGS) entry which is preliminary data.</text>
</comment>
<reference evidence="3" key="1">
    <citation type="submission" date="2017-08" db="EMBL/GenBank/DDBJ databases">
        <title>A dynamic microbial community with high functional redundancy inhabits the cold, oxic subseafloor aquifer.</title>
        <authorList>
            <person name="Tully B.J."/>
            <person name="Wheat C.G."/>
            <person name="Glazer B.T."/>
            <person name="Huber J.A."/>
        </authorList>
    </citation>
    <scope>NUCLEOTIDE SEQUENCE [LARGE SCALE GENOMIC DNA]</scope>
</reference>
<name>A0A2A4SR29_9DELT</name>
<proteinExistence type="predicted"/>
<protein>
    <recommendedName>
        <fullName evidence="1">ABM domain-containing protein</fullName>
    </recommendedName>
</protein>
<sequence>MKTCLELIVFKVHEDKIEDFLKSRDPVKKDVSAMDGFVSYKTMHSVKDPTLYMDYVEWESKEKALKAFEAFQSLPSAGPLMAAIKELVIADHFFEI</sequence>
<evidence type="ECO:0000259" key="1">
    <source>
        <dbReference type="Pfam" id="PF03992"/>
    </source>
</evidence>
<feature type="domain" description="ABM" evidence="1">
    <location>
        <begin position="7"/>
        <end position="68"/>
    </location>
</feature>
<evidence type="ECO:0000313" key="3">
    <source>
        <dbReference type="Proteomes" id="UP000218113"/>
    </source>
</evidence>
<dbReference type="Proteomes" id="UP000218113">
    <property type="component" value="Unassembled WGS sequence"/>
</dbReference>
<dbReference type="InterPro" id="IPR007138">
    <property type="entry name" value="ABM_dom"/>
</dbReference>
<evidence type="ECO:0000313" key="2">
    <source>
        <dbReference type="EMBL" id="PCI23217.1"/>
    </source>
</evidence>
<organism evidence="2 3">
    <name type="scientific">SAR324 cluster bacterium</name>
    <dbReference type="NCBI Taxonomy" id="2024889"/>
    <lineage>
        <taxon>Bacteria</taxon>
        <taxon>Deltaproteobacteria</taxon>
        <taxon>SAR324 cluster</taxon>
    </lineage>
</organism>
<gene>
    <name evidence="2" type="ORF">COB67_13000</name>
</gene>
<dbReference type="InterPro" id="IPR011008">
    <property type="entry name" value="Dimeric_a/b-barrel"/>
</dbReference>